<protein>
    <submittedName>
        <fullName evidence="1">Uncharacterized protein</fullName>
    </submittedName>
</protein>
<dbReference type="PANTHER" id="PTHR12236">
    <property type="entry name" value="STRUCTURAL CONTITUENT OF CUTICLE"/>
    <property type="match status" value="1"/>
</dbReference>
<organism evidence="1 2">
    <name type="scientific">Rhodnius prolixus</name>
    <name type="common">Triatomid bug</name>
    <dbReference type="NCBI Taxonomy" id="13249"/>
    <lineage>
        <taxon>Eukaryota</taxon>
        <taxon>Metazoa</taxon>
        <taxon>Ecdysozoa</taxon>
        <taxon>Arthropoda</taxon>
        <taxon>Hexapoda</taxon>
        <taxon>Insecta</taxon>
        <taxon>Pterygota</taxon>
        <taxon>Neoptera</taxon>
        <taxon>Paraneoptera</taxon>
        <taxon>Hemiptera</taxon>
        <taxon>Heteroptera</taxon>
        <taxon>Panheteroptera</taxon>
        <taxon>Cimicomorpha</taxon>
        <taxon>Reduviidae</taxon>
        <taxon>Triatominae</taxon>
        <taxon>Rhodnius</taxon>
    </lineage>
</organism>
<sequence>MSNRLSLDRLVVLLLAVLVTVAASYAQYHDRHIHPHHEQSSYLFKYGVKDLHTGDIKQQWEEREGDSVKGQYSLVEPDGSIRTVSYTANEHSGFNAVVKKSGPSFHPETKVYRHHQHERGKSVAYKPIVQHLPPPSHHLKLANPVLLNSHTINGQHHFNADLQHVPVTKAKWIPIAKPITQYHDEGKVYKPEKVEIVPLAPTFRYVPGMALLMKHRQKVQDNSKKGPVLFPETPEDSTPVTESDGTPIESTTNSNIGFSKLNFLEPSYDLYASLLKAPPLLSTNSLAYSLPNVALH</sequence>
<dbReference type="VEuPathDB" id="VectorBase:RPRC013397"/>
<dbReference type="InterPro" id="IPR031311">
    <property type="entry name" value="CHIT_BIND_RR_consensus"/>
</dbReference>
<dbReference type="InterPro" id="IPR000618">
    <property type="entry name" value="Insect_cuticle"/>
</dbReference>
<dbReference type="EMBL" id="ACPB03000062">
    <property type="status" value="NOT_ANNOTATED_CDS"/>
    <property type="molecule type" value="Genomic_DNA"/>
</dbReference>
<keyword evidence="2" id="KW-1185">Reference proteome</keyword>
<evidence type="ECO:0000313" key="1">
    <source>
        <dbReference type="EnsemblMetazoa" id="RPRC013397-PA"/>
    </source>
</evidence>
<dbReference type="InterPro" id="IPR051217">
    <property type="entry name" value="Insect_Cuticle_Struc_Prot"/>
</dbReference>
<dbReference type="STRING" id="13249.T1IAS6"/>
<reference evidence="1" key="1">
    <citation type="submission" date="2015-05" db="UniProtKB">
        <authorList>
            <consortium name="EnsemblMetazoa"/>
        </authorList>
    </citation>
    <scope>IDENTIFICATION</scope>
</reference>
<dbReference type="GO" id="GO:0005615">
    <property type="term" value="C:extracellular space"/>
    <property type="evidence" value="ECO:0007669"/>
    <property type="project" value="TreeGrafter"/>
</dbReference>
<name>T1IAS6_RHOPR</name>
<dbReference type="GO" id="GO:0031012">
    <property type="term" value="C:extracellular matrix"/>
    <property type="evidence" value="ECO:0007669"/>
    <property type="project" value="TreeGrafter"/>
</dbReference>
<proteinExistence type="predicted"/>
<dbReference type="PANTHER" id="PTHR12236:SF95">
    <property type="entry name" value="CUTICULAR PROTEIN 76BD, ISOFORM C-RELATED"/>
    <property type="match status" value="1"/>
</dbReference>
<evidence type="ECO:0000313" key="2">
    <source>
        <dbReference type="Proteomes" id="UP000015103"/>
    </source>
</evidence>
<dbReference type="HOGENOM" id="CLU_941093_0_0_1"/>
<dbReference type="AlphaFoldDB" id="T1IAS6"/>
<dbReference type="OMA" id="HTINGQH"/>
<accession>T1IAS6</accession>
<dbReference type="EnsemblMetazoa" id="RPRC013397-RA">
    <property type="protein sequence ID" value="RPRC013397-PA"/>
    <property type="gene ID" value="RPRC013397"/>
</dbReference>
<dbReference type="GO" id="GO:0042302">
    <property type="term" value="F:structural constituent of cuticle"/>
    <property type="evidence" value="ECO:0007669"/>
    <property type="project" value="UniProtKB-UniRule"/>
</dbReference>
<dbReference type="PRINTS" id="PR00947">
    <property type="entry name" value="CUTICLE"/>
</dbReference>
<dbReference type="PROSITE" id="PS51155">
    <property type="entry name" value="CHIT_BIND_RR_2"/>
    <property type="match status" value="1"/>
</dbReference>
<dbReference type="Proteomes" id="UP000015103">
    <property type="component" value="Unassembled WGS sequence"/>
</dbReference>
<dbReference type="InParanoid" id="T1IAS6"/>
<dbReference type="Pfam" id="PF00379">
    <property type="entry name" value="Chitin_bind_4"/>
    <property type="match status" value="1"/>
</dbReference>
<dbReference type="PROSITE" id="PS00233">
    <property type="entry name" value="CHIT_BIND_RR_1"/>
    <property type="match status" value="1"/>
</dbReference>